<dbReference type="GO" id="GO:0009306">
    <property type="term" value="P:protein secretion"/>
    <property type="evidence" value="ECO:0007669"/>
    <property type="project" value="InterPro"/>
</dbReference>
<evidence type="ECO:0000313" key="11">
    <source>
        <dbReference type="Proteomes" id="UP000694001"/>
    </source>
</evidence>
<organism evidence="10 11">
    <name type="scientific">Elioraea tepida</name>
    <dbReference type="NCBI Taxonomy" id="2843330"/>
    <lineage>
        <taxon>Bacteria</taxon>
        <taxon>Pseudomonadati</taxon>
        <taxon>Pseudomonadota</taxon>
        <taxon>Alphaproteobacteria</taxon>
        <taxon>Acetobacterales</taxon>
        <taxon>Elioraeaceae</taxon>
        <taxon>Elioraea</taxon>
    </lineage>
</organism>
<keyword evidence="5 9" id="KW-0812">Transmembrane</keyword>
<dbReference type="PANTHER" id="PTHR34040">
    <property type="entry name" value="FLAGELLAR BIOSYNTHETIC PROTEIN FLIQ"/>
    <property type="match status" value="1"/>
</dbReference>
<dbReference type="PANTHER" id="PTHR34040:SF2">
    <property type="entry name" value="FLAGELLAR BIOSYNTHETIC PROTEIN FLIQ"/>
    <property type="match status" value="1"/>
</dbReference>
<name>A0A975YKC9_9PROT</name>
<dbReference type="InterPro" id="IPR002191">
    <property type="entry name" value="Bac_export_3"/>
</dbReference>
<dbReference type="RefSeq" id="WP_218286459.1">
    <property type="nucleotide sequence ID" value="NZ_CP076448.1"/>
</dbReference>
<evidence type="ECO:0000256" key="9">
    <source>
        <dbReference type="RuleBase" id="RU364090"/>
    </source>
</evidence>
<evidence type="ECO:0000256" key="6">
    <source>
        <dbReference type="ARBA" id="ARBA00022989"/>
    </source>
</evidence>
<keyword evidence="10" id="KW-0969">Cilium</keyword>
<evidence type="ECO:0000256" key="3">
    <source>
        <dbReference type="ARBA" id="ARBA00021718"/>
    </source>
</evidence>
<dbReference type="GO" id="GO:0005886">
    <property type="term" value="C:plasma membrane"/>
    <property type="evidence" value="ECO:0007669"/>
    <property type="project" value="UniProtKB-SubCell"/>
</dbReference>
<dbReference type="Pfam" id="PF01313">
    <property type="entry name" value="Bac_export_3"/>
    <property type="match status" value="1"/>
</dbReference>
<keyword evidence="11" id="KW-1185">Reference proteome</keyword>
<evidence type="ECO:0000256" key="8">
    <source>
        <dbReference type="ARBA" id="ARBA00023143"/>
    </source>
</evidence>
<proteinExistence type="inferred from homology"/>
<dbReference type="Proteomes" id="UP000694001">
    <property type="component" value="Chromosome"/>
</dbReference>
<feature type="transmembrane region" description="Helical" evidence="9">
    <location>
        <begin position="55"/>
        <end position="77"/>
    </location>
</feature>
<sequence length="92" mass="9324">MTDQDVLSLVREGLWVTILAAGPLMAAALIVGLAVSLLQALTQVNEASLVFVPKVIAVAVVAAFAAPFIGGTVGAFAERLFDRIVAVGGGGF</sequence>
<feature type="transmembrane region" description="Helical" evidence="9">
    <location>
        <begin position="12"/>
        <end position="35"/>
    </location>
</feature>
<evidence type="ECO:0000256" key="7">
    <source>
        <dbReference type="ARBA" id="ARBA00023136"/>
    </source>
</evidence>
<dbReference type="InterPro" id="IPR006305">
    <property type="entry name" value="FliQ"/>
</dbReference>
<reference evidence="10" key="1">
    <citation type="submission" date="2021-06" db="EMBL/GenBank/DDBJ databases">
        <title>Elioraea tepida, sp. nov., a moderately thermophilic aerobic anoxygenic phototrophic bacterium isolated from an alkaline siliceous hot spring mat community in Yellowstone National Park, WY, USA.</title>
        <authorList>
            <person name="Saini M.K."/>
            <person name="Yoshida S."/>
            <person name="Sebastian A."/>
            <person name="Hirose S."/>
            <person name="Hara E."/>
            <person name="Tamaki H."/>
            <person name="Soulier N.T."/>
            <person name="Albert I."/>
            <person name="Hanada S."/>
            <person name="Bryant D.A."/>
            <person name="Tank M."/>
        </authorList>
    </citation>
    <scope>NUCLEOTIDE SEQUENCE</scope>
    <source>
        <strain evidence="10">MS-P2</strain>
    </source>
</reference>
<keyword evidence="10" id="KW-0282">Flagellum</keyword>
<evidence type="ECO:0000256" key="4">
    <source>
        <dbReference type="ARBA" id="ARBA00022475"/>
    </source>
</evidence>
<dbReference type="AlphaFoldDB" id="A0A975YKC9"/>
<dbReference type="GO" id="GO:0009425">
    <property type="term" value="C:bacterial-type flagellum basal body"/>
    <property type="evidence" value="ECO:0007669"/>
    <property type="project" value="UniProtKB-SubCell"/>
</dbReference>
<evidence type="ECO:0000256" key="2">
    <source>
        <dbReference type="ARBA" id="ARBA00006156"/>
    </source>
</evidence>
<evidence type="ECO:0000256" key="5">
    <source>
        <dbReference type="ARBA" id="ARBA00022692"/>
    </source>
</evidence>
<keyword evidence="7 9" id="KW-0472">Membrane</keyword>
<keyword evidence="10" id="KW-0966">Cell projection</keyword>
<dbReference type="GO" id="GO:0044780">
    <property type="term" value="P:bacterial-type flagellum assembly"/>
    <property type="evidence" value="ECO:0007669"/>
    <property type="project" value="InterPro"/>
</dbReference>
<comment type="subcellular location">
    <subcellularLocation>
        <location evidence="1 9">Cell membrane</location>
        <topology evidence="1">Multi-pass membrane protein</topology>
    </subcellularLocation>
    <subcellularLocation>
        <location evidence="9">Bacterial flagellum basal body</location>
    </subcellularLocation>
</comment>
<keyword evidence="4 9" id="KW-1003">Cell membrane</keyword>
<evidence type="ECO:0000313" key="10">
    <source>
        <dbReference type="EMBL" id="QXM25403.1"/>
    </source>
</evidence>
<dbReference type="PIRSF" id="PIRSF004669">
    <property type="entry name" value="FliQ"/>
    <property type="match status" value="1"/>
</dbReference>
<gene>
    <name evidence="9 10" type="primary">fliQ</name>
    <name evidence="10" type="ORF">KO353_03980</name>
</gene>
<protein>
    <recommendedName>
        <fullName evidence="3 9">Flagellar biosynthetic protein FliQ</fullName>
    </recommendedName>
</protein>
<dbReference type="EMBL" id="CP076448">
    <property type="protein sequence ID" value="QXM25403.1"/>
    <property type="molecule type" value="Genomic_DNA"/>
</dbReference>
<dbReference type="NCBIfam" id="TIGR01402">
    <property type="entry name" value="fliQ"/>
    <property type="match status" value="1"/>
</dbReference>
<dbReference type="KEGG" id="elio:KO353_03980"/>
<keyword evidence="6 9" id="KW-1133">Transmembrane helix</keyword>
<keyword evidence="8 9" id="KW-0975">Bacterial flagellum</keyword>
<accession>A0A975YKC9</accession>
<evidence type="ECO:0000256" key="1">
    <source>
        <dbReference type="ARBA" id="ARBA00004651"/>
    </source>
</evidence>
<comment type="function">
    <text evidence="9">Role in flagellar biosynthesis.</text>
</comment>
<comment type="similarity">
    <text evidence="2 9">Belongs to the FliQ/MopD/SpaQ family.</text>
</comment>